<dbReference type="InterPro" id="IPR019088">
    <property type="entry name" value="CHP02186-rel_TM"/>
</dbReference>
<dbReference type="RefSeq" id="WP_270918470.1">
    <property type="nucleotide sequence ID" value="NZ_CP127247.1"/>
</dbReference>
<dbReference type="AlphaFoldDB" id="A0A9Y2P7N4"/>
<dbReference type="Pfam" id="PF09608">
    <property type="entry name" value="Alph_Pro_TM"/>
    <property type="match status" value="1"/>
</dbReference>
<protein>
    <submittedName>
        <fullName evidence="3">TIGR02186 family protein</fullName>
    </submittedName>
</protein>
<gene>
    <name evidence="3" type="ORF">QPJ95_04595</name>
</gene>
<reference evidence="3 4" key="1">
    <citation type="submission" date="2023-06" db="EMBL/GenBank/DDBJ databases">
        <title>Parasedimentitalea psychrophila sp. nov., a psychrophilic bacterium isolated from deep-sea sediment.</title>
        <authorList>
            <person name="Li A."/>
        </authorList>
    </citation>
    <scope>NUCLEOTIDE SEQUENCE [LARGE SCALE GENOMIC DNA]</scope>
    <source>
        <strain evidence="3 4">QS115</strain>
    </source>
</reference>
<dbReference type="EMBL" id="CP127247">
    <property type="protein sequence ID" value="WIY26208.1"/>
    <property type="molecule type" value="Genomic_DNA"/>
</dbReference>
<organism evidence="3 4">
    <name type="scientific">Parasedimentitalea psychrophila</name>
    <dbReference type="NCBI Taxonomy" id="2997337"/>
    <lineage>
        <taxon>Bacteria</taxon>
        <taxon>Pseudomonadati</taxon>
        <taxon>Pseudomonadota</taxon>
        <taxon>Alphaproteobacteria</taxon>
        <taxon>Rhodobacterales</taxon>
        <taxon>Paracoccaceae</taxon>
        <taxon>Parasedimentitalea</taxon>
    </lineage>
</organism>
<keyword evidence="1" id="KW-0472">Membrane</keyword>
<evidence type="ECO:0000313" key="3">
    <source>
        <dbReference type="EMBL" id="WIY26208.1"/>
    </source>
</evidence>
<keyword evidence="1" id="KW-0812">Transmembrane</keyword>
<evidence type="ECO:0000313" key="4">
    <source>
        <dbReference type="Proteomes" id="UP001238334"/>
    </source>
</evidence>
<name>A0A9Y2P7N4_9RHOB</name>
<dbReference type="KEGG" id="ppso:QPJ95_04595"/>
<sequence>MRNLLLATLLMFALPLQATAQEEVVLGLSQDRVAITATFDGSEILIFGAVKRETPIPDTEQLQVIVTVSGPDQPVLVRRKERKLGIWVNTDSVLVDSAPTFYAVATSAPLSQILSDIEDLRYRISINRAIRSVGAAMHIRGAQDFANAVVRIRENEQLYSVRENTVAVDQQTLFRTAIDMPADLTEGRYTARIFLTRNGKVVSQYETPIDVRKVGLERFLYVMSREQPFLYGLMSLAIAIAAGWGASAAFRLLRNN</sequence>
<feature type="chain" id="PRO_5040868716" evidence="2">
    <location>
        <begin position="21"/>
        <end position="256"/>
    </location>
</feature>
<feature type="signal peptide" evidence="2">
    <location>
        <begin position="1"/>
        <end position="20"/>
    </location>
</feature>
<evidence type="ECO:0000256" key="2">
    <source>
        <dbReference type="SAM" id="SignalP"/>
    </source>
</evidence>
<accession>A0A9Y2P7N4</accession>
<keyword evidence="4" id="KW-1185">Reference proteome</keyword>
<dbReference type="Proteomes" id="UP001238334">
    <property type="component" value="Chromosome"/>
</dbReference>
<keyword evidence="1" id="KW-1133">Transmembrane helix</keyword>
<keyword evidence="2" id="KW-0732">Signal</keyword>
<feature type="transmembrane region" description="Helical" evidence="1">
    <location>
        <begin position="229"/>
        <end position="253"/>
    </location>
</feature>
<evidence type="ECO:0000256" key="1">
    <source>
        <dbReference type="SAM" id="Phobius"/>
    </source>
</evidence>
<proteinExistence type="predicted"/>